<dbReference type="InterPro" id="IPR008927">
    <property type="entry name" value="6-PGluconate_DH-like_C_sf"/>
</dbReference>
<dbReference type="SUPFAM" id="SSF48179">
    <property type="entry name" value="6-phosphogluconate dehydrogenase C-terminal domain-like"/>
    <property type="match status" value="1"/>
</dbReference>
<dbReference type="InterPro" id="IPR018931">
    <property type="entry name" value="DUF2520"/>
</dbReference>
<protein>
    <submittedName>
        <fullName evidence="2">NADP oxidoreductase</fullName>
    </submittedName>
</protein>
<dbReference type="Gene3D" id="3.40.50.720">
    <property type="entry name" value="NAD(P)-binding Rossmann-like Domain"/>
    <property type="match status" value="1"/>
</dbReference>
<evidence type="ECO:0000313" key="2">
    <source>
        <dbReference type="EMBL" id="BDU69804.1"/>
    </source>
</evidence>
<dbReference type="PANTHER" id="PTHR40459">
    <property type="entry name" value="CONSERVED HYPOTHETICAL ALANINE AND LEUCINE RICH PROTEIN"/>
    <property type="match status" value="1"/>
</dbReference>
<dbReference type="EMBL" id="AP027079">
    <property type="protein sequence ID" value="BDU69804.1"/>
    <property type="molecule type" value="Genomic_DNA"/>
</dbReference>
<dbReference type="PANTHER" id="PTHR40459:SF1">
    <property type="entry name" value="CONSERVED HYPOTHETICAL ALANINE AND LEUCINE RICH PROTEIN"/>
    <property type="match status" value="1"/>
</dbReference>
<feature type="domain" description="DUF2520" evidence="1">
    <location>
        <begin position="99"/>
        <end position="209"/>
    </location>
</feature>
<gene>
    <name evidence="2" type="ORF">GETHOR_19050</name>
</gene>
<dbReference type="InterPro" id="IPR037108">
    <property type="entry name" value="TM1727-like_C_sf"/>
</dbReference>
<evidence type="ECO:0000259" key="1">
    <source>
        <dbReference type="Pfam" id="PF10728"/>
    </source>
</evidence>
<dbReference type="Pfam" id="PF10728">
    <property type="entry name" value="DUF2520"/>
    <property type="match status" value="1"/>
</dbReference>
<keyword evidence="3" id="KW-1185">Reference proteome</keyword>
<dbReference type="Proteomes" id="UP001242010">
    <property type="component" value="Chromosome"/>
</dbReference>
<sequence>MTFEFTILGRGHAGRSLAAAWGTRAALLDHEARPEGLVVLAVPDRAVEDLAKAFPGRCVHLAGSLHLPGVPCAHPLTSFDGEARDWTGTPLAITGAVPDALRRAFGDLGFAAFDLPAELKPLYHAAAVLTSGHAATLWLGAAALLRAQGVALPGRGLLPLAEATLRNVALRGSAGRTGPFPRGDEATIARDVEALPEPWREIFLKLGRSLD</sequence>
<proteinExistence type="predicted"/>
<organism evidence="2 3">
    <name type="scientific">Geothrix oryzae</name>
    <dbReference type="NCBI Taxonomy" id="2927975"/>
    <lineage>
        <taxon>Bacteria</taxon>
        <taxon>Pseudomonadati</taxon>
        <taxon>Acidobacteriota</taxon>
        <taxon>Holophagae</taxon>
        <taxon>Holophagales</taxon>
        <taxon>Holophagaceae</taxon>
        <taxon>Geothrix</taxon>
    </lineage>
</organism>
<reference evidence="3" key="1">
    <citation type="journal article" date="2023" name="Int. J. Syst. Evol. Microbiol.">
        <title>Mesoterricola silvestris gen. nov., sp. nov., Mesoterricola sediminis sp. nov., Geothrix oryzae sp. nov., Geothrix edaphica sp. nov., Geothrix rubra sp. nov., and Geothrix limicola sp. nov., six novel members of Acidobacteriota isolated from soils.</title>
        <authorList>
            <person name="Itoh H."/>
            <person name="Sugisawa Y."/>
            <person name="Mise K."/>
            <person name="Xu Z."/>
            <person name="Kuniyasu M."/>
            <person name="Ushijima N."/>
            <person name="Kawano K."/>
            <person name="Kobayashi E."/>
            <person name="Shiratori Y."/>
            <person name="Masuda Y."/>
            <person name="Senoo K."/>
        </authorList>
    </citation>
    <scope>NUCLEOTIDE SEQUENCE [LARGE SCALE GENOMIC DNA]</scope>
    <source>
        <strain evidence="3">Red222</strain>
    </source>
</reference>
<evidence type="ECO:0000313" key="3">
    <source>
        <dbReference type="Proteomes" id="UP001242010"/>
    </source>
</evidence>
<dbReference type="Gene3D" id="1.10.1040.20">
    <property type="entry name" value="ProC-like, C-terminal domain"/>
    <property type="match status" value="1"/>
</dbReference>
<accession>A0ABM8DS22</accession>
<name>A0ABM8DS22_9BACT</name>